<dbReference type="GO" id="GO:0005506">
    <property type="term" value="F:iron ion binding"/>
    <property type="evidence" value="ECO:0007669"/>
    <property type="project" value="InterPro"/>
</dbReference>
<protein>
    <submittedName>
        <fullName evidence="9">Cytochrome P450</fullName>
    </submittedName>
</protein>
<feature type="binding site" description="axial binding residue" evidence="7">
    <location>
        <position position="395"/>
    </location>
    <ligand>
        <name>heme</name>
        <dbReference type="ChEBI" id="CHEBI:30413"/>
    </ligand>
    <ligandPart>
        <name>Fe</name>
        <dbReference type="ChEBI" id="CHEBI:18248"/>
    </ligandPart>
</feature>
<dbReference type="SUPFAM" id="SSF48264">
    <property type="entry name" value="Cytochrome P450"/>
    <property type="match status" value="1"/>
</dbReference>
<organism evidence="9 10">
    <name type="scientific">Paractinoplanes rishiriensis</name>
    <dbReference type="NCBI Taxonomy" id="1050105"/>
    <lineage>
        <taxon>Bacteria</taxon>
        <taxon>Bacillati</taxon>
        <taxon>Actinomycetota</taxon>
        <taxon>Actinomycetes</taxon>
        <taxon>Micromonosporales</taxon>
        <taxon>Micromonosporaceae</taxon>
        <taxon>Paractinoplanes</taxon>
    </lineage>
</organism>
<dbReference type="PRINTS" id="PR00385">
    <property type="entry name" value="P450"/>
</dbReference>
<evidence type="ECO:0000313" key="10">
    <source>
        <dbReference type="Proteomes" id="UP000636960"/>
    </source>
</evidence>
<evidence type="ECO:0000256" key="5">
    <source>
        <dbReference type="ARBA" id="ARBA00023004"/>
    </source>
</evidence>
<gene>
    <name evidence="9" type="ORF">Ari01nite_29090</name>
</gene>
<dbReference type="RefSeq" id="WP_203781744.1">
    <property type="nucleotide sequence ID" value="NZ_BOMV01000029.1"/>
</dbReference>
<evidence type="ECO:0000256" key="8">
    <source>
        <dbReference type="RuleBase" id="RU000461"/>
    </source>
</evidence>
<comment type="similarity">
    <text evidence="1 8">Belongs to the cytochrome P450 family.</text>
</comment>
<dbReference type="Pfam" id="PF00067">
    <property type="entry name" value="p450"/>
    <property type="match status" value="1"/>
</dbReference>
<evidence type="ECO:0000256" key="3">
    <source>
        <dbReference type="ARBA" id="ARBA00022723"/>
    </source>
</evidence>
<dbReference type="PRINTS" id="PR00463">
    <property type="entry name" value="EP450I"/>
</dbReference>
<dbReference type="EMBL" id="BOMV01000029">
    <property type="protein sequence ID" value="GIE95444.1"/>
    <property type="molecule type" value="Genomic_DNA"/>
</dbReference>
<sequence length="461" mass="52002">MKPAPPLPRHTSRLGVSSALAFRRNPLGFLGTGVDDCGDVYRFSLLGLPVVLVNHPDYIQHVLVENGENYDKNAVLFRIVRPVLRQGLIGNADIELWRRQRRMMAPHFTPRTVQRFAEFMTEETELTARQWRPGSIVDLTDAIGQLALRIVNRSLFSAAVGPRARAFEEAFGEANTILGRYFRFPFPPLSVPTRAHRRLRSAIARMDDFVATSVRERVEAGARADDRADLLTLLLNSVDDDRAMDAQQLHDEVLNLCIGAYETTTNTLAWAFYLLARHPEVEAAVHAEVDTVLGGRTPEFADLANLPYIRMVVDETLRLYSPAYQFMRRARKPDEIGGHRIPAGTNVLINSYLLHRHPDFWPDAERFDPTRFSPERVAERPKHAYVPFGSGQRVCIGKHFALTELTLVLATIAQHHRFVAPYEPFEISPDPLITLHPKGGVHLRVLPRESGRTADPEGAPR</sequence>
<dbReference type="GO" id="GO:0020037">
    <property type="term" value="F:heme binding"/>
    <property type="evidence" value="ECO:0007669"/>
    <property type="project" value="InterPro"/>
</dbReference>
<evidence type="ECO:0000256" key="4">
    <source>
        <dbReference type="ARBA" id="ARBA00023002"/>
    </source>
</evidence>
<dbReference type="PANTHER" id="PTHR24291:SF50">
    <property type="entry name" value="BIFUNCTIONAL ALBAFLAVENONE MONOOXYGENASE_TERPENE SYNTHASE"/>
    <property type="match status" value="1"/>
</dbReference>
<dbReference type="PANTHER" id="PTHR24291">
    <property type="entry name" value="CYTOCHROME P450 FAMILY 4"/>
    <property type="match status" value="1"/>
</dbReference>
<keyword evidence="2 7" id="KW-0349">Heme</keyword>
<evidence type="ECO:0000313" key="9">
    <source>
        <dbReference type="EMBL" id="GIE95444.1"/>
    </source>
</evidence>
<reference evidence="9" key="1">
    <citation type="submission" date="2021-01" db="EMBL/GenBank/DDBJ databases">
        <title>Whole genome shotgun sequence of Actinoplanes rishiriensis NBRC 108556.</title>
        <authorList>
            <person name="Komaki H."/>
            <person name="Tamura T."/>
        </authorList>
    </citation>
    <scope>NUCLEOTIDE SEQUENCE</scope>
    <source>
        <strain evidence="9">NBRC 108556</strain>
    </source>
</reference>
<dbReference type="InterPro" id="IPR002401">
    <property type="entry name" value="Cyt_P450_E_grp-I"/>
</dbReference>
<accession>A0A919JXG6</accession>
<keyword evidence="10" id="KW-1185">Reference proteome</keyword>
<dbReference type="InterPro" id="IPR036396">
    <property type="entry name" value="Cyt_P450_sf"/>
</dbReference>
<evidence type="ECO:0000256" key="2">
    <source>
        <dbReference type="ARBA" id="ARBA00022617"/>
    </source>
</evidence>
<dbReference type="PROSITE" id="PS00086">
    <property type="entry name" value="CYTOCHROME_P450"/>
    <property type="match status" value="1"/>
</dbReference>
<evidence type="ECO:0000256" key="7">
    <source>
        <dbReference type="PIRSR" id="PIRSR602401-1"/>
    </source>
</evidence>
<dbReference type="AlphaFoldDB" id="A0A919JXG6"/>
<dbReference type="InterPro" id="IPR050196">
    <property type="entry name" value="Cytochrome_P450_Monoox"/>
</dbReference>
<keyword evidence="4 8" id="KW-0560">Oxidoreductase</keyword>
<dbReference type="GO" id="GO:0016705">
    <property type="term" value="F:oxidoreductase activity, acting on paired donors, with incorporation or reduction of molecular oxygen"/>
    <property type="evidence" value="ECO:0007669"/>
    <property type="project" value="InterPro"/>
</dbReference>
<dbReference type="InterPro" id="IPR001128">
    <property type="entry name" value="Cyt_P450"/>
</dbReference>
<evidence type="ECO:0000256" key="1">
    <source>
        <dbReference type="ARBA" id="ARBA00010617"/>
    </source>
</evidence>
<proteinExistence type="inferred from homology"/>
<dbReference type="GO" id="GO:0004497">
    <property type="term" value="F:monooxygenase activity"/>
    <property type="evidence" value="ECO:0007669"/>
    <property type="project" value="UniProtKB-KW"/>
</dbReference>
<dbReference type="InterPro" id="IPR017972">
    <property type="entry name" value="Cyt_P450_CS"/>
</dbReference>
<dbReference type="Proteomes" id="UP000636960">
    <property type="component" value="Unassembled WGS sequence"/>
</dbReference>
<dbReference type="Gene3D" id="1.10.630.10">
    <property type="entry name" value="Cytochrome P450"/>
    <property type="match status" value="1"/>
</dbReference>
<keyword evidence="5 7" id="KW-0408">Iron</keyword>
<comment type="caution">
    <text evidence="9">The sequence shown here is derived from an EMBL/GenBank/DDBJ whole genome shotgun (WGS) entry which is preliminary data.</text>
</comment>
<evidence type="ECO:0000256" key="6">
    <source>
        <dbReference type="ARBA" id="ARBA00023033"/>
    </source>
</evidence>
<name>A0A919JXG6_9ACTN</name>
<comment type="cofactor">
    <cofactor evidence="7">
        <name>heme</name>
        <dbReference type="ChEBI" id="CHEBI:30413"/>
    </cofactor>
</comment>
<keyword evidence="3 7" id="KW-0479">Metal-binding</keyword>
<dbReference type="CDD" id="cd20620">
    <property type="entry name" value="CYP132-like"/>
    <property type="match status" value="1"/>
</dbReference>
<keyword evidence="6 8" id="KW-0503">Monooxygenase</keyword>